<keyword evidence="1 3" id="KW-0597">Phosphoprotein</keyword>
<evidence type="ECO:0000256" key="3">
    <source>
        <dbReference type="PROSITE-ProRule" id="PRU00169"/>
    </source>
</evidence>
<dbReference type="PANTHER" id="PTHR44591">
    <property type="entry name" value="STRESS RESPONSE REGULATOR PROTEIN 1"/>
    <property type="match status" value="1"/>
</dbReference>
<protein>
    <submittedName>
        <fullName evidence="5">Response regulator receiver protein</fullName>
    </submittedName>
</protein>
<dbReference type="CDD" id="cd17544">
    <property type="entry name" value="REC_2_GGDEF"/>
    <property type="match status" value="1"/>
</dbReference>
<dbReference type="PANTHER" id="PTHR44591:SF14">
    <property type="entry name" value="PROTEIN PILG"/>
    <property type="match status" value="1"/>
</dbReference>
<organism evidence="5 6">
    <name type="scientific">Oleidesulfovibrio alaskensis (strain ATCC BAA-1058 / DSM 17464 / G20)</name>
    <name type="common">Desulfovibrio alaskensis</name>
    <dbReference type="NCBI Taxonomy" id="207559"/>
    <lineage>
        <taxon>Bacteria</taxon>
        <taxon>Pseudomonadati</taxon>
        <taxon>Thermodesulfobacteriota</taxon>
        <taxon>Desulfovibrionia</taxon>
        <taxon>Desulfovibrionales</taxon>
        <taxon>Desulfovibrionaceae</taxon>
        <taxon>Oleidesulfovibrio</taxon>
    </lineage>
</organism>
<evidence type="ECO:0000313" key="6">
    <source>
        <dbReference type="Proteomes" id="UP000002710"/>
    </source>
</evidence>
<feature type="domain" description="Response regulatory" evidence="4">
    <location>
        <begin position="139"/>
        <end position="256"/>
    </location>
</feature>
<feature type="modified residue" description="4-aspartylphosphate" evidence="3">
    <location>
        <position position="189"/>
    </location>
</feature>
<dbReference type="EMBL" id="CP000112">
    <property type="protein sequence ID" value="ABB36981.1"/>
    <property type="molecule type" value="Genomic_DNA"/>
</dbReference>
<dbReference type="HOGENOM" id="CLU_1037197_0_0_7"/>
<feature type="domain" description="Response regulatory" evidence="4">
    <location>
        <begin position="8"/>
        <end position="131"/>
    </location>
</feature>
<dbReference type="Proteomes" id="UP000002710">
    <property type="component" value="Chromosome"/>
</dbReference>
<dbReference type="Pfam" id="PF00072">
    <property type="entry name" value="Response_reg"/>
    <property type="match status" value="1"/>
</dbReference>
<dbReference type="KEGG" id="dde:Dde_0180"/>
<dbReference type="STRING" id="207559.Dde_0180"/>
<reference evidence="5 6" key="1">
    <citation type="journal article" date="2011" name="J. Bacteriol.">
        <title>Complete genome sequence and updated annotation of Desulfovibrio alaskensis G20.</title>
        <authorList>
            <person name="Hauser L.J."/>
            <person name="Land M.L."/>
            <person name="Brown S.D."/>
            <person name="Larimer F."/>
            <person name="Keller K.L."/>
            <person name="Rapp-Giles B.J."/>
            <person name="Price M.N."/>
            <person name="Lin M."/>
            <person name="Bruce D.C."/>
            <person name="Detter J.C."/>
            <person name="Tapia R."/>
            <person name="Han C.S."/>
            <person name="Goodwin L.A."/>
            <person name="Cheng J.F."/>
            <person name="Pitluck S."/>
            <person name="Copeland A."/>
            <person name="Lucas S."/>
            <person name="Nolan M."/>
            <person name="Lapidus A.L."/>
            <person name="Palumbo A.V."/>
            <person name="Wall J.D."/>
        </authorList>
    </citation>
    <scope>NUCLEOTIDE SEQUENCE [LARGE SCALE GENOMIC DNA]</scope>
    <source>
        <strain evidence="6">ATCC BAA 1058 / DSM 17464 / G20</strain>
    </source>
</reference>
<gene>
    <name evidence="5" type="ordered locus">Dde_0180</name>
</gene>
<accession>Q317B5</accession>
<dbReference type="InterPro" id="IPR001789">
    <property type="entry name" value="Sig_transdc_resp-reg_receiver"/>
</dbReference>
<dbReference type="Gene3D" id="3.40.50.2300">
    <property type="match status" value="2"/>
</dbReference>
<feature type="modified residue" description="4-aspartylphosphate" evidence="3">
    <location>
        <position position="68"/>
    </location>
</feature>
<dbReference type="PROSITE" id="PS50110">
    <property type="entry name" value="RESPONSE_REGULATORY"/>
    <property type="match status" value="2"/>
</dbReference>
<evidence type="ECO:0000259" key="4">
    <source>
        <dbReference type="PROSITE" id="PS50110"/>
    </source>
</evidence>
<dbReference type="GO" id="GO:0000160">
    <property type="term" value="P:phosphorelay signal transduction system"/>
    <property type="evidence" value="ECO:0007669"/>
    <property type="project" value="UniProtKB-KW"/>
</dbReference>
<evidence type="ECO:0000256" key="2">
    <source>
        <dbReference type="ARBA" id="ARBA00023012"/>
    </source>
</evidence>
<name>Q317B5_OLEA2</name>
<dbReference type="InterPro" id="IPR050595">
    <property type="entry name" value="Bact_response_regulator"/>
</dbReference>
<dbReference type="InterPro" id="IPR011006">
    <property type="entry name" value="CheY-like_superfamily"/>
</dbReference>
<dbReference type="SMART" id="SM00448">
    <property type="entry name" value="REC"/>
    <property type="match status" value="2"/>
</dbReference>
<evidence type="ECO:0000313" key="5">
    <source>
        <dbReference type="EMBL" id="ABB36981.1"/>
    </source>
</evidence>
<dbReference type="AlphaFoldDB" id="Q317B5"/>
<dbReference type="eggNOG" id="COG3706">
    <property type="taxonomic scope" value="Bacteria"/>
</dbReference>
<keyword evidence="6" id="KW-1185">Reference proteome</keyword>
<dbReference type="RefSeq" id="WP_011366341.1">
    <property type="nucleotide sequence ID" value="NC_007519.1"/>
</dbReference>
<keyword evidence="2" id="KW-0902">Two-component regulatory system</keyword>
<proteinExistence type="predicted"/>
<evidence type="ECO:0000256" key="1">
    <source>
        <dbReference type="ARBA" id="ARBA00022553"/>
    </source>
</evidence>
<dbReference type="SUPFAM" id="SSF52172">
    <property type="entry name" value="CheY-like"/>
    <property type="match status" value="2"/>
</dbReference>
<sequence length="273" mass="30452">MAEQVARTVLLVEDSPVQTRIIQNHIETLTPFRVVTASSLQETRDVLETRRALAGANPEEGLFIAVVDLNLPDAPDGEAADACIAAGVPSVVLTASFDEGVRARFFDRSVVDYFLKGSVRDMDPMVAALVRVFRNQWVRALVVDDSRTARHQMAHLLEVQRFQVLQAENGREALEIIEAGNNIGLVITDDNMPRMTGVELVSELRQRYRPDEMGLIGVSAAGSGPLTARFLKNGASDFLTKPFEVEEFYWRVNQTMDKLDMMRELMAFRKGRA</sequence>